<dbReference type="InterPro" id="IPR036909">
    <property type="entry name" value="Cyt_c-like_dom_sf"/>
</dbReference>
<dbReference type="GO" id="GO:0016491">
    <property type="term" value="F:oxidoreductase activity"/>
    <property type="evidence" value="ECO:0007669"/>
    <property type="project" value="InterPro"/>
</dbReference>
<keyword evidence="2 4" id="KW-0479">Metal-binding</keyword>
<dbReference type="GO" id="GO:0009055">
    <property type="term" value="F:electron transfer activity"/>
    <property type="evidence" value="ECO:0007669"/>
    <property type="project" value="InterPro"/>
</dbReference>
<evidence type="ECO:0000313" key="6">
    <source>
        <dbReference type="EMBL" id="QDU96122.1"/>
    </source>
</evidence>
<sequence>MLLSRLPWMLILLTAAALVLPSVLLDAAEQDRSPVDLVLLQDGALLATANQTSHTVSLVRTRDGQVLDEASVGQHPQSILLHPDGKRLFVSAGHAGRIDVLEVVGDRLVPQASLPAVGEPHGMAITTDGKLLYVALTALDQVLEIDLATGKERRRIDVGRWPRHLAITPDGKRMAVTASGDRGMAIVDLVEGELAWLDRFVALNLGHVVMSNDGKFAYYPWMVYRANAITAGNIRLGWVLASRIARSRLDKQERREAISLDPRGEAIADPHGIALTSDEDRIVCSASGSQELLVYQLPGLPFESVGGPDHIDPALQADKDRFFRIPLPGRPLGLRIAPDNNLVYVANYLRNSVQQIDLQRREVTAEFDLGGPPTPSLARQGEAIFYDGKRSLDQWYSCHSCHYEGGGNAVAMDTLNDGSSRTFKTVLPLYNVTRTAPWTWHGWQTDLDDALHRSLTTTMLGPEPQNNDLAALRAYFETLTPPPNPLALQDSAEVTAGRDLFFGAKAACSTCHSGDLYTDGKNHDVGLGSSGDRYKTFNTPSLLGVFRKSALLHDGRARSLEQVLEGPHAPENVRGEVLSEDERHALIEFLKTL</sequence>
<feature type="domain" description="Cytochrome c" evidence="5">
    <location>
        <begin position="492"/>
        <end position="593"/>
    </location>
</feature>
<dbReference type="InterPro" id="IPR015943">
    <property type="entry name" value="WD40/YVTN_repeat-like_dom_sf"/>
</dbReference>
<accession>A0A518DWA6</accession>
<evidence type="ECO:0000256" key="3">
    <source>
        <dbReference type="ARBA" id="ARBA00023004"/>
    </source>
</evidence>
<dbReference type="PROSITE" id="PS51007">
    <property type="entry name" value="CYTC"/>
    <property type="match status" value="2"/>
</dbReference>
<dbReference type="InterPro" id="IPR004852">
    <property type="entry name" value="Di-haem_cyt_c_peroxidsae"/>
</dbReference>
<dbReference type="PANTHER" id="PTHR47197">
    <property type="entry name" value="PROTEIN NIRF"/>
    <property type="match status" value="1"/>
</dbReference>
<dbReference type="Proteomes" id="UP000317648">
    <property type="component" value="Chromosome"/>
</dbReference>
<dbReference type="SUPFAM" id="SSF50974">
    <property type="entry name" value="Nitrous oxide reductase, N-terminal domain"/>
    <property type="match status" value="1"/>
</dbReference>
<dbReference type="RefSeq" id="WP_197442391.1">
    <property type="nucleotide sequence ID" value="NZ_CP036433.1"/>
</dbReference>
<feature type="domain" description="Cytochrome c" evidence="5">
    <location>
        <begin position="376"/>
        <end position="480"/>
    </location>
</feature>
<evidence type="ECO:0000256" key="1">
    <source>
        <dbReference type="ARBA" id="ARBA00022617"/>
    </source>
</evidence>
<keyword evidence="3 4" id="KW-0408">Iron</keyword>
<evidence type="ECO:0000313" key="7">
    <source>
        <dbReference type="Proteomes" id="UP000317648"/>
    </source>
</evidence>
<organism evidence="6 7">
    <name type="scientific">Lignipirellula cremea</name>
    <dbReference type="NCBI Taxonomy" id="2528010"/>
    <lineage>
        <taxon>Bacteria</taxon>
        <taxon>Pseudomonadati</taxon>
        <taxon>Planctomycetota</taxon>
        <taxon>Planctomycetia</taxon>
        <taxon>Pirellulales</taxon>
        <taxon>Pirellulaceae</taxon>
        <taxon>Lignipirellula</taxon>
    </lineage>
</organism>
<evidence type="ECO:0000259" key="5">
    <source>
        <dbReference type="PROSITE" id="PS51007"/>
    </source>
</evidence>
<gene>
    <name evidence="6" type="primary">vgb_2</name>
    <name evidence="6" type="ORF">Pla8534_39410</name>
</gene>
<dbReference type="GO" id="GO:0046872">
    <property type="term" value="F:metal ion binding"/>
    <property type="evidence" value="ECO:0007669"/>
    <property type="project" value="UniProtKB-KW"/>
</dbReference>
<dbReference type="InterPro" id="IPR011045">
    <property type="entry name" value="N2O_reductase_N"/>
</dbReference>
<dbReference type="Gene3D" id="2.130.10.10">
    <property type="entry name" value="YVTN repeat-like/Quinoprotein amine dehydrogenase"/>
    <property type="match status" value="2"/>
</dbReference>
<dbReference type="KEGG" id="lcre:Pla8534_39410"/>
<reference evidence="6 7" key="1">
    <citation type="submission" date="2019-02" db="EMBL/GenBank/DDBJ databases">
        <title>Deep-cultivation of Planctomycetes and their phenomic and genomic characterization uncovers novel biology.</title>
        <authorList>
            <person name="Wiegand S."/>
            <person name="Jogler M."/>
            <person name="Boedeker C."/>
            <person name="Pinto D."/>
            <person name="Vollmers J."/>
            <person name="Rivas-Marin E."/>
            <person name="Kohn T."/>
            <person name="Peeters S.H."/>
            <person name="Heuer A."/>
            <person name="Rast P."/>
            <person name="Oberbeckmann S."/>
            <person name="Bunk B."/>
            <person name="Jeske O."/>
            <person name="Meyerdierks A."/>
            <person name="Storesund J.E."/>
            <person name="Kallscheuer N."/>
            <person name="Luecker S."/>
            <person name="Lage O.M."/>
            <person name="Pohl T."/>
            <person name="Merkel B.J."/>
            <person name="Hornburger P."/>
            <person name="Mueller R.-W."/>
            <person name="Bruemmer F."/>
            <person name="Labrenz M."/>
            <person name="Spormann A.M."/>
            <person name="Op den Camp H."/>
            <person name="Overmann J."/>
            <person name="Amann R."/>
            <person name="Jetten M.S.M."/>
            <person name="Mascher T."/>
            <person name="Medema M.H."/>
            <person name="Devos D.P."/>
            <person name="Kaster A.-K."/>
            <person name="Ovreas L."/>
            <person name="Rohde M."/>
            <person name="Galperin M.Y."/>
            <person name="Jogler C."/>
        </authorList>
    </citation>
    <scope>NUCLEOTIDE SEQUENCE [LARGE SCALE GENOMIC DNA]</scope>
    <source>
        <strain evidence="6 7">Pla85_3_4</strain>
    </source>
</reference>
<dbReference type="Gene3D" id="1.10.760.10">
    <property type="entry name" value="Cytochrome c-like domain"/>
    <property type="match status" value="2"/>
</dbReference>
<evidence type="ECO:0000256" key="2">
    <source>
        <dbReference type="ARBA" id="ARBA00022723"/>
    </source>
</evidence>
<dbReference type="GO" id="GO:0020037">
    <property type="term" value="F:heme binding"/>
    <property type="evidence" value="ECO:0007669"/>
    <property type="project" value="InterPro"/>
</dbReference>
<dbReference type="AlphaFoldDB" id="A0A518DWA6"/>
<keyword evidence="1 4" id="KW-0349">Heme</keyword>
<dbReference type="SUPFAM" id="SSF46626">
    <property type="entry name" value="Cytochrome c"/>
    <property type="match status" value="2"/>
</dbReference>
<dbReference type="EMBL" id="CP036433">
    <property type="protein sequence ID" value="QDU96122.1"/>
    <property type="molecule type" value="Genomic_DNA"/>
</dbReference>
<name>A0A518DWA6_9BACT</name>
<dbReference type="InterPro" id="IPR009056">
    <property type="entry name" value="Cyt_c-like_dom"/>
</dbReference>
<dbReference type="InterPro" id="IPR051200">
    <property type="entry name" value="Host-pathogen_enzymatic-act"/>
</dbReference>
<keyword evidence="6" id="KW-0456">Lyase</keyword>
<dbReference type="Pfam" id="PF03150">
    <property type="entry name" value="CCP_MauG"/>
    <property type="match status" value="1"/>
</dbReference>
<protein>
    <submittedName>
        <fullName evidence="6">Virginiamycin B lyase</fullName>
    </submittedName>
</protein>
<proteinExistence type="predicted"/>
<evidence type="ECO:0000256" key="4">
    <source>
        <dbReference type="PROSITE-ProRule" id="PRU00433"/>
    </source>
</evidence>
<keyword evidence="7" id="KW-1185">Reference proteome</keyword>
<dbReference type="PANTHER" id="PTHR47197:SF3">
    <property type="entry name" value="DIHYDRO-HEME D1 DEHYDROGENASE"/>
    <property type="match status" value="1"/>
</dbReference>
<dbReference type="GO" id="GO:0016829">
    <property type="term" value="F:lyase activity"/>
    <property type="evidence" value="ECO:0007669"/>
    <property type="project" value="UniProtKB-KW"/>
</dbReference>